<proteinExistence type="predicted"/>
<evidence type="ECO:0000259" key="1">
    <source>
        <dbReference type="Pfam" id="PF13986"/>
    </source>
</evidence>
<evidence type="ECO:0000313" key="2">
    <source>
        <dbReference type="EMBL" id="MBR7791673.1"/>
    </source>
</evidence>
<reference evidence="2 3" key="1">
    <citation type="submission" date="2021-04" db="EMBL/GenBank/DDBJ databases">
        <title>novel species isolated from subtropical streams in China.</title>
        <authorList>
            <person name="Lu H."/>
        </authorList>
    </citation>
    <scope>NUCLEOTIDE SEQUENCE [LARGE SCALE GENOMIC DNA]</scope>
    <source>
        <strain evidence="2 3">FT147W</strain>
    </source>
</reference>
<protein>
    <submittedName>
        <fullName evidence="2">DUF4224 domain-containing protein</fullName>
    </submittedName>
</protein>
<dbReference type="Proteomes" id="UP000682982">
    <property type="component" value="Unassembled WGS sequence"/>
</dbReference>
<organism evidence="2 3">
    <name type="scientific">Undibacterium rivi</name>
    <dbReference type="NCBI Taxonomy" id="2828729"/>
    <lineage>
        <taxon>Bacteria</taxon>
        <taxon>Pseudomonadati</taxon>
        <taxon>Pseudomonadota</taxon>
        <taxon>Betaproteobacteria</taxon>
        <taxon>Burkholderiales</taxon>
        <taxon>Oxalobacteraceae</taxon>
        <taxon>Undibacterium</taxon>
    </lineage>
</organism>
<dbReference type="EMBL" id="JAGSPK010000001">
    <property type="protein sequence ID" value="MBR7791673.1"/>
    <property type="molecule type" value="Genomic_DNA"/>
</dbReference>
<evidence type="ECO:0000313" key="3">
    <source>
        <dbReference type="Proteomes" id="UP000682982"/>
    </source>
</evidence>
<dbReference type="InterPro" id="IPR025319">
    <property type="entry name" value="DUF4224"/>
</dbReference>
<feature type="domain" description="DUF4224" evidence="1">
    <location>
        <begin position="4"/>
        <end position="43"/>
    </location>
</feature>
<dbReference type="RefSeq" id="WP_212677772.1">
    <property type="nucleotide sequence ID" value="NZ_JAGSPK010000001.1"/>
</dbReference>
<dbReference type="Pfam" id="PF13986">
    <property type="entry name" value="DUF4224"/>
    <property type="match status" value="1"/>
</dbReference>
<keyword evidence="3" id="KW-1185">Reference proteome</keyword>
<accession>A0ABS5GZ88</accession>
<comment type="caution">
    <text evidence="2">The sequence shown here is derived from an EMBL/GenBank/DDBJ whole genome shotgun (WGS) entry which is preliminary data.</text>
</comment>
<sequence length="66" mass="7382">MSAFLQANDLAILTGRKVKSKQIEALRKMGIKFFVNACGKPVVPVAAIEGRKEEKQVIEQWNPPEE</sequence>
<name>A0ABS5GZ88_9BURK</name>
<gene>
    <name evidence="2" type="ORF">KDM87_03630</name>
</gene>